<sequence>MEDPLPARREGKGGQGQEKQIGGHSGAIETETTDDDLPHLYQLLSATDTVCFHKRQAPLALV</sequence>
<evidence type="ECO:0000313" key="2">
    <source>
        <dbReference type="EMBL" id="KFB39506.1"/>
    </source>
</evidence>
<dbReference type="EnsemblMetazoa" id="ASIC007003-RA">
    <property type="protein sequence ID" value="ASIC007003-PA"/>
    <property type="gene ID" value="ASIC007003"/>
</dbReference>
<proteinExistence type="predicted"/>
<dbReference type="AlphaFoldDB" id="A0A084VNG2"/>
<keyword evidence="4" id="KW-1185">Reference proteome</keyword>
<evidence type="ECO:0000313" key="4">
    <source>
        <dbReference type="Proteomes" id="UP000030765"/>
    </source>
</evidence>
<dbReference type="EMBL" id="KE524984">
    <property type="protein sequence ID" value="KFB39506.1"/>
    <property type="molecule type" value="Genomic_DNA"/>
</dbReference>
<organism evidence="2">
    <name type="scientific">Anopheles sinensis</name>
    <name type="common">Mosquito</name>
    <dbReference type="NCBI Taxonomy" id="74873"/>
    <lineage>
        <taxon>Eukaryota</taxon>
        <taxon>Metazoa</taxon>
        <taxon>Ecdysozoa</taxon>
        <taxon>Arthropoda</taxon>
        <taxon>Hexapoda</taxon>
        <taxon>Insecta</taxon>
        <taxon>Pterygota</taxon>
        <taxon>Neoptera</taxon>
        <taxon>Endopterygota</taxon>
        <taxon>Diptera</taxon>
        <taxon>Nematocera</taxon>
        <taxon>Culicoidea</taxon>
        <taxon>Culicidae</taxon>
        <taxon>Anophelinae</taxon>
        <taxon>Anopheles</taxon>
    </lineage>
</organism>
<gene>
    <name evidence="2" type="ORF">ZHAS_00007003</name>
</gene>
<reference evidence="3" key="2">
    <citation type="submission" date="2020-05" db="UniProtKB">
        <authorList>
            <consortium name="EnsemblMetazoa"/>
        </authorList>
    </citation>
    <scope>IDENTIFICATION</scope>
</reference>
<dbReference type="EMBL" id="ATLV01014742">
    <property type="status" value="NOT_ANNOTATED_CDS"/>
    <property type="molecule type" value="Genomic_DNA"/>
</dbReference>
<evidence type="ECO:0000256" key="1">
    <source>
        <dbReference type="SAM" id="MobiDB-lite"/>
    </source>
</evidence>
<protein>
    <submittedName>
        <fullName evidence="2 3">Uncharacterized protein</fullName>
    </submittedName>
</protein>
<reference evidence="2 4" key="1">
    <citation type="journal article" date="2014" name="BMC Genomics">
        <title>Genome sequence of Anopheles sinensis provides insight into genetics basis of mosquito competence for malaria parasites.</title>
        <authorList>
            <person name="Zhou D."/>
            <person name="Zhang D."/>
            <person name="Ding G."/>
            <person name="Shi L."/>
            <person name="Hou Q."/>
            <person name="Ye Y."/>
            <person name="Xu Y."/>
            <person name="Zhou H."/>
            <person name="Xiong C."/>
            <person name="Li S."/>
            <person name="Yu J."/>
            <person name="Hong S."/>
            <person name="Yu X."/>
            <person name="Zou P."/>
            <person name="Chen C."/>
            <person name="Chang X."/>
            <person name="Wang W."/>
            <person name="Lv Y."/>
            <person name="Sun Y."/>
            <person name="Ma L."/>
            <person name="Shen B."/>
            <person name="Zhu C."/>
        </authorList>
    </citation>
    <scope>NUCLEOTIDE SEQUENCE [LARGE SCALE GENOMIC DNA]</scope>
</reference>
<accession>A0A084VNG2</accession>
<feature type="compositionally biased region" description="Basic and acidic residues" evidence="1">
    <location>
        <begin position="1"/>
        <end position="12"/>
    </location>
</feature>
<evidence type="ECO:0000313" key="3">
    <source>
        <dbReference type="EnsemblMetazoa" id="ASIC007003-PA"/>
    </source>
</evidence>
<dbReference type="VEuPathDB" id="VectorBase:ASIC007003"/>
<name>A0A084VNG2_ANOSI</name>
<dbReference type="Proteomes" id="UP000030765">
    <property type="component" value="Unassembled WGS sequence"/>
</dbReference>
<feature type="region of interest" description="Disordered" evidence="1">
    <location>
        <begin position="1"/>
        <end position="33"/>
    </location>
</feature>